<dbReference type="SUPFAM" id="SSF52540">
    <property type="entry name" value="P-loop containing nucleoside triphosphate hydrolases"/>
    <property type="match status" value="1"/>
</dbReference>
<dbReference type="Gene3D" id="3.40.50.300">
    <property type="entry name" value="P-loop containing nucleotide triphosphate hydrolases"/>
    <property type="match status" value="1"/>
</dbReference>
<dbReference type="Proteomes" id="UP000319255">
    <property type="component" value="Unassembled WGS sequence"/>
</dbReference>
<dbReference type="NCBIfam" id="TIGR00152">
    <property type="entry name" value="dephospho-CoA kinase"/>
    <property type="match status" value="1"/>
</dbReference>
<dbReference type="GO" id="GO:0005737">
    <property type="term" value="C:cytoplasm"/>
    <property type="evidence" value="ECO:0007669"/>
    <property type="project" value="UniProtKB-SubCell"/>
</dbReference>
<evidence type="ECO:0000256" key="3">
    <source>
        <dbReference type="ARBA" id="ARBA00022840"/>
    </source>
</evidence>
<keyword evidence="8" id="KW-1185">Reference proteome</keyword>
<organism evidence="7 8">
    <name type="scientific">Amaricoccus solimangrovi</name>
    <dbReference type="NCBI Taxonomy" id="2589815"/>
    <lineage>
        <taxon>Bacteria</taxon>
        <taxon>Pseudomonadati</taxon>
        <taxon>Pseudomonadota</taxon>
        <taxon>Alphaproteobacteria</taxon>
        <taxon>Rhodobacterales</taxon>
        <taxon>Paracoccaceae</taxon>
        <taxon>Amaricoccus</taxon>
    </lineage>
</organism>
<reference evidence="7 8" key="1">
    <citation type="submission" date="2019-06" db="EMBL/GenBank/DDBJ databases">
        <title>A novel bacterium of genus Amaricoccus, isolated from marine sediment.</title>
        <authorList>
            <person name="Huang H."/>
            <person name="Mo K."/>
            <person name="Hu Y."/>
        </authorList>
    </citation>
    <scope>NUCLEOTIDE SEQUENCE [LARGE SCALE GENOMIC DNA]</scope>
    <source>
        <strain evidence="7 8">HB172011</strain>
    </source>
</reference>
<feature type="binding site" evidence="5">
    <location>
        <begin position="17"/>
        <end position="22"/>
    </location>
    <ligand>
        <name>ATP</name>
        <dbReference type="ChEBI" id="CHEBI:30616"/>
    </ligand>
</feature>
<evidence type="ECO:0000256" key="1">
    <source>
        <dbReference type="ARBA" id="ARBA00009018"/>
    </source>
</evidence>
<dbReference type="Pfam" id="PF01121">
    <property type="entry name" value="CoaE"/>
    <property type="match status" value="1"/>
</dbReference>
<keyword evidence="5 7" id="KW-0418">Kinase</keyword>
<evidence type="ECO:0000256" key="5">
    <source>
        <dbReference type="HAMAP-Rule" id="MF_00376"/>
    </source>
</evidence>
<evidence type="ECO:0000313" key="7">
    <source>
        <dbReference type="EMBL" id="TPE52547.1"/>
    </source>
</evidence>
<accession>A0A501WYF2</accession>
<dbReference type="GO" id="GO:0005524">
    <property type="term" value="F:ATP binding"/>
    <property type="evidence" value="ECO:0007669"/>
    <property type="project" value="UniProtKB-UniRule"/>
</dbReference>
<dbReference type="PANTHER" id="PTHR10695:SF46">
    <property type="entry name" value="BIFUNCTIONAL COENZYME A SYNTHASE-RELATED"/>
    <property type="match status" value="1"/>
</dbReference>
<proteinExistence type="inferred from homology"/>
<dbReference type="EC" id="2.7.1.24" evidence="5 6"/>
<evidence type="ECO:0000256" key="4">
    <source>
        <dbReference type="ARBA" id="ARBA00022993"/>
    </source>
</evidence>
<gene>
    <name evidence="5 7" type="primary">coaE</name>
    <name evidence="7" type="ORF">FJM51_05035</name>
</gene>
<dbReference type="GO" id="GO:0015937">
    <property type="term" value="P:coenzyme A biosynthetic process"/>
    <property type="evidence" value="ECO:0007669"/>
    <property type="project" value="UniProtKB-UniRule"/>
</dbReference>
<evidence type="ECO:0000313" key="8">
    <source>
        <dbReference type="Proteomes" id="UP000319255"/>
    </source>
</evidence>
<comment type="pathway">
    <text evidence="5">Cofactor biosynthesis; coenzyme A biosynthesis; CoA from (R)-pantothenate: step 5/5.</text>
</comment>
<keyword evidence="5 7" id="KW-0808">Transferase</keyword>
<evidence type="ECO:0000256" key="2">
    <source>
        <dbReference type="ARBA" id="ARBA00022741"/>
    </source>
</evidence>
<sequence>MTARDRPFLLGLTGSIGMGKSTTAEMFRAAGVPVWDADAAVHRIYRPGGPGAAALAPLVPGAVTPDGGVERGALRGALAEDPGLLGLIEERIHPLVAEDRADFLARAAAPLVVCDIPLLFETGADTWLDAVLVVTAPPEVQRARVMARPGMTAAEFDRFLARQMPDARKRARADYLIDTSLGLDHARAEVHSLIARLSGSRHA</sequence>
<dbReference type="InterPro" id="IPR027417">
    <property type="entry name" value="P-loop_NTPase"/>
</dbReference>
<comment type="similarity">
    <text evidence="1 5">Belongs to the CoaE family.</text>
</comment>
<dbReference type="PANTHER" id="PTHR10695">
    <property type="entry name" value="DEPHOSPHO-COA KINASE-RELATED"/>
    <property type="match status" value="1"/>
</dbReference>
<dbReference type="UniPathway" id="UPA00241">
    <property type="reaction ID" value="UER00356"/>
</dbReference>
<keyword evidence="5" id="KW-0963">Cytoplasm</keyword>
<dbReference type="AlphaFoldDB" id="A0A501WYF2"/>
<keyword evidence="2 5" id="KW-0547">Nucleotide-binding</keyword>
<name>A0A501WYF2_9RHOB</name>
<comment type="subcellular location">
    <subcellularLocation>
        <location evidence="5">Cytoplasm</location>
    </subcellularLocation>
</comment>
<protein>
    <recommendedName>
        <fullName evidence="5 6">Dephospho-CoA kinase</fullName>
        <ecNumber evidence="5 6">2.7.1.24</ecNumber>
    </recommendedName>
    <alternativeName>
        <fullName evidence="5">Dephosphocoenzyme A kinase</fullName>
    </alternativeName>
</protein>
<keyword evidence="4 5" id="KW-0173">Coenzyme A biosynthesis</keyword>
<keyword evidence="3 5" id="KW-0067">ATP-binding</keyword>
<comment type="catalytic activity">
    <reaction evidence="5">
        <text>3'-dephospho-CoA + ATP = ADP + CoA + H(+)</text>
        <dbReference type="Rhea" id="RHEA:18245"/>
        <dbReference type="ChEBI" id="CHEBI:15378"/>
        <dbReference type="ChEBI" id="CHEBI:30616"/>
        <dbReference type="ChEBI" id="CHEBI:57287"/>
        <dbReference type="ChEBI" id="CHEBI:57328"/>
        <dbReference type="ChEBI" id="CHEBI:456216"/>
        <dbReference type="EC" id="2.7.1.24"/>
    </reaction>
</comment>
<dbReference type="CDD" id="cd02022">
    <property type="entry name" value="DPCK"/>
    <property type="match status" value="1"/>
</dbReference>
<dbReference type="RefSeq" id="WP_140453030.1">
    <property type="nucleotide sequence ID" value="NZ_VFRP01000003.1"/>
</dbReference>
<dbReference type="HAMAP" id="MF_00376">
    <property type="entry name" value="Dephospho_CoA_kinase"/>
    <property type="match status" value="1"/>
</dbReference>
<dbReference type="EMBL" id="VFRP01000003">
    <property type="protein sequence ID" value="TPE52547.1"/>
    <property type="molecule type" value="Genomic_DNA"/>
</dbReference>
<dbReference type="GO" id="GO:0004140">
    <property type="term" value="F:dephospho-CoA kinase activity"/>
    <property type="evidence" value="ECO:0007669"/>
    <property type="project" value="UniProtKB-UniRule"/>
</dbReference>
<dbReference type="InterPro" id="IPR001977">
    <property type="entry name" value="Depp_CoAkinase"/>
</dbReference>
<evidence type="ECO:0000256" key="6">
    <source>
        <dbReference type="NCBIfam" id="TIGR00152"/>
    </source>
</evidence>
<comment type="function">
    <text evidence="5">Catalyzes the phosphorylation of the 3'-hydroxyl group of dephosphocoenzyme A to form coenzyme A.</text>
</comment>
<comment type="caution">
    <text evidence="7">The sequence shown here is derived from an EMBL/GenBank/DDBJ whole genome shotgun (WGS) entry which is preliminary data.</text>
</comment>
<dbReference type="OrthoDB" id="9812943at2"/>
<dbReference type="PROSITE" id="PS51219">
    <property type="entry name" value="DPCK"/>
    <property type="match status" value="1"/>
</dbReference>